<evidence type="ECO:0000313" key="4">
    <source>
        <dbReference type="Proteomes" id="UP001057375"/>
    </source>
</evidence>
<feature type="compositionally biased region" description="Low complexity" evidence="2">
    <location>
        <begin position="831"/>
        <end position="849"/>
    </location>
</feature>
<feature type="region of interest" description="Disordered" evidence="2">
    <location>
        <begin position="408"/>
        <end position="620"/>
    </location>
</feature>
<dbReference type="SUPFAM" id="SSF52047">
    <property type="entry name" value="RNI-like"/>
    <property type="match status" value="1"/>
</dbReference>
<reference evidence="3" key="1">
    <citation type="submission" date="2022-03" db="EMBL/GenBank/DDBJ databases">
        <title>Draft genome sequence of Aduncisulcus paluster, a free-living microaerophilic Fornicata.</title>
        <authorList>
            <person name="Yuyama I."/>
            <person name="Kume K."/>
            <person name="Tamura T."/>
            <person name="Inagaki Y."/>
            <person name="Hashimoto T."/>
        </authorList>
    </citation>
    <scope>NUCLEOTIDE SEQUENCE</scope>
    <source>
        <strain evidence="3">NY0171</strain>
    </source>
</reference>
<keyword evidence="4" id="KW-1185">Reference proteome</keyword>
<feature type="compositionally biased region" description="Low complexity" evidence="2">
    <location>
        <begin position="475"/>
        <end position="510"/>
    </location>
</feature>
<keyword evidence="1" id="KW-0175">Coiled coil</keyword>
<feature type="coiled-coil region" evidence="1">
    <location>
        <begin position="664"/>
        <end position="691"/>
    </location>
</feature>
<feature type="compositionally biased region" description="Polar residues" evidence="2">
    <location>
        <begin position="537"/>
        <end position="553"/>
    </location>
</feature>
<comment type="caution">
    <text evidence="3">The sequence shown here is derived from an EMBL/GenBank/DDBJ whole genome shotgun (WGS) entry which is preliminary data.</text>
</comment>
<accession>A0ABQ5JUI9</accession>
<feature type="compositionally biased region" description="Basic and acidic residues" evidence="2">
    <location>
        <begin position="424"/>
        <end position="435"/>
    </location>
</feature>
<organism evidence="3 4">
    <name type="scientific">Aduncisulcus paluster</name>
    <dbReference type="NCBI Taxonomy" id="2918883"/>
    <lineage>
        <taxon>Eukaryota</taxon>
        <taxon>Metamonada</taxon>
        <taxon>Carpediemonas-like organisms</taxon>
        <taxon>Aduncisulcus</taxon>
    </lineage>
</organism>
<evidence type="ECO:0000256" key="2">
    <source>
        <dbReference type="SAM" id="MobiDB-lite"/>
    </source>
</evidence>
<feature type="region of interest" description="Disordered" evidence="2">
    <location>
        <begin position="830"/>
        <end position="856"/>
    </location>
</feature>
<protein>
    <submittedName>
        <fullName evidence="3">Uncharacterized protein</fullName>
    </submittedName>
</protein>
<dbReference type="InterPro" id="IPR032675">
    <property type="entry name" value="LRR_dom_sf"/>
</dbReference>
<feature type="compositionally biased region" description="Low complexity" evidence="2">
    <location>
        <begin position="563"/>
        <end position="598"/>
    </location>
</feature>
<feature type="compositionally biased region" description="Polar residues" evidence="2">
    <location>
        <begin position="449"/>
        <end position="465"/>
    </location>
</feature>
<sequence>METSIPSAIVSPSQNGIVQKIQQIQAQSPEGEHMSFLDLSGKSISSKDLEYICNLLKRQTFPNLSALSLSDNSIDDDGMAYLAEAIQYTQISTIDLEKNNISGVGLKILLEAIVKKTSPISLSMRQNLINGVSGNEAISMALTLASTNHFLDLLLGEQKREKWGAVCSLDSRALKRAFSSPTSSLRRLDLSGIELNHGIEEAVGVLRITDVSRNLRVIAMGCVKNGEELEGGDSKDQEIDEEEAALGLSSASFSGPSELNDIQQIKLNEHIRGIFSEVLRGNCAILHVSVGGIVVESDEILYNQFVAALISRIDEYGSSDTKKTIDSYSPVDVSLSSSTANILAHTRQKLSAVCIGFGQTPAPCIVGMLELLSQSGALFVTECVNLEDMVEVEEDVSVALDAIFGSSEQASPADSSNGAAQMHKAQETPKREDVAVKFSGDVTNDDDATFQTPEQSTQPQHTSSLHAVPSPIQPVPSVGSSSHNHNPPSGSSSSSSSSSSSPSGGHTSTSIQMSKTPKREDVAVKFSGDVTNDDDATFQTPEQSTQPQHTSSLHAVPSPIQPVPSVGSSSHNHNPPSGSSSSSSSSSSSPSGGHTSTSIQMSSDFTHNFGGVSGEKVGRTLDEPTQQRLLLLEDTVRQLIKSRTQEHTQRQRLASRLSSTEHLVDTLRVSVSEMDTRLNKLERRLGAVEDASVNVGLASRAEDDAEGQHGFGNASGHAVDHQDDDDEYSRPVVPLSHDVTISSLGDKLSQVETTLSTLTHTLSLTQNKLDTMSHLQREKDDMGRRGVWGEGVKNYTPSLVLLPTPDDLLRELGKVRESLKEIIFEDEDDLGSTSSSLSRSRRTLSSGKGRSSDEPCTEAIAVAASLDRLEEEVSSRFSGLEQYVQSAVADSTHKQGVALEEVVKGLQGMVKKIHGEIDDELAHLRRHSASAEYVERLTGRVKRVEKQVRENARETLELLRGMSEAQE</sequence>
<proteinExistence type="predicted"/>
<evidence type="ECO:0000256" key="1">
    <source>
        <dbReference type="SAM" id="Coils"/>
    </source>
</evidence>
<gene>
    <name evidence="3" type="ORF">ADUPG1_011151</name>
</gene>
<dbReference type="Gene3D" id="3.80.10.10">
    <property type="entry name" value="Ribonuclease Inhibitor"/>
    <property type="match status" value="1"/>
</dbReference>
<feature type="compositionally biased region" description="Polar residues" evidence="2">
    <location>
        <begin position="408"/>
        <end position="419"/>
    </location>
</feature>
<dbReference type="Proteomes" id="UP001057375">
    <property type="component" value="Unassembled WGS sequence"/>
</dbReference>
<name>A0ABQ5JUI9_9EUKA</name>
<evidence type="ECO:0000313" key="3">
    <source>
        <dbReference type="EMBL" id="GKT17649.1"/>
    </source>
</evidence>
<dbReference type="EMBL" id="BQXS01011866">
    <property type="protein sequence ID" value="GKT17649.1"/>
    <property type="molecule type" value="Genomic_DNA"/>
</dbReference>
<feature type="region of interest" description="Disordered" evidence="2">
    <location>
        <begin position="703"/>
        <end position="728"/>
    </location>
</feature>